<organism evidence="1 2">
    <name type="scientific">Mycena maculata</name>
    <dbReference type="NCBI Taxonomy" id="230809"/>
    <lineage>
        <taxon>Eukaryota</taxon>
        <taxon>Fungi</taxon>
        <taxon>Dikarya</taxon>
        <taxon>Basidiomycota</taxon>
        <taxon>Agaricomycotina</taxon>
        <taxon>Agaricomycetes</taxon>
        <taxon>Agaricomycetidae</taxon>
        <taxon>Agaricales</taxon>
        <taxon>Marasmiineae</taxon>
        <taxon>Mycenaceae</taxon>
        <taxon>Mycena</taxon>
    </lineage>
</organism>
<reference evidence="1" key="1">
    <citation type="submission" date="2023-03" db="EMBL/GenBank/DDBJ databases">
        <title>Massive genome expansion in bonnet fungi (Mycena s.s.) driven by repeated elements and novel gene families across ecological guilds.</title>
        <authorList>
            <consortium name="Lawrence Berkeley National Laboratory"/>
            <person name="Harder C.B."/>
            <person name="Miyauchi S."/>
            <person name="Viragh M."/>
            <person name="Kuo A."/>
            <person name="Thoen E."/>
            <person name="Andreopoulos B."/>
            <person name="Lu D."/>
            <person name="Skrede I."/>
            <person name="Drula E."/>
            <person name="Henrissat B."/>
            <person name="Morin E."/>
            <person name="Kohler A."/>
            <person name="Barry K."/>
            <person name="LaButti K."/>
            <person name="Morin E."/>
            <person name="Salamov A."/>
            <person name="Lipzen A."/>
            <person name="Mereny Z."/>
            <person name="Hegedus B."/>
            <person name="Baldrian P."/>
            <person name="Stursova M."/>
            <person name="Weitz H."/>
            <person name="Taylor A."/>
            <person name="Grigoriev I.V."/>
            <person name="Nagy L.G."/>
            <person name="Martin F."/>
            <person name="Kauserud H."/>
        </authorList>
    </citation>
    <scope>NUCLEOTIDE SEQUENCE</scope>
    <source>
        <strain evidence="1">CBHHK188m</strain>
    </source>
</reference>
<sequence>MNHSGPGCNANGPLQEVPGLWFPADLVILQAGKENSPVFADMFSIPQPPSADLERIYGVPVVRMPDDPVELEMFSKAVFDAEYFMPPPARTTIEILIGVLRLAHKYDVHYLRRHALQHLGTVYTTATATPESQSIIRHEIRVPPQSESNSNSGRAQRLMDTSRCFTVLEAGRLGHPEKIQCSKVFARDVQIRSTVDILSFLALTGTTCNTDPMAYNGARLRTIRDRDWSRHANVANILSAWDEGDWLMLLNDGVCPPCAQEAEILYQGRKQKF</sequence>
<dbReference type="EMBL" id="JARJLG010000148">
    <property type="protein sequence ID" value="KAJ7736558.1"/>
    <property type="molecule type" value="Genomic_DNA"/>
</dbReference>
<name>A0AAD7I8Q8_9AGAR</name>
<comment type="caution">
    <text evidence="1">The sequence shown here is derived from an EMBL/GenBank/DDBJ whole genome shotgun (WGS) entry which is preliminary data.</text>
</comment>
<evidence type="ECO:0000313" key="2">
    <source>
        <dbReference type="Proteomes" id="UP001215280"/>
    </source>
</evidence>
<dbReference type="AlphaFoldDB" id="A0AAD7I8Q8"/>
<evidence type="ECO:0008006" key="3">
    <source>
        <dbReference type="Google" id="ProtNLM"/>
    </source>
</evidence>
<proteinExistence type="predicted"/>
<protein>
    <recommendedName>
        <fullName evidence="3">BTB domain-containing protein</fullName>
    </recommendedName>
</protein>
<accession>A0AAD7I8Q8</accession>
<keyword evidence="2" id="KW-1185">Reference proteome</keyword>
<gene>
    <name evidence="1" type="ORF">DFH07DRAFT_944382</name>
</gene>
<dbReference type="Proteomes" id="UP001215280">
    <property type="component" value="Unassembled WGS sequence"/>
</dbReference>
<evidence type="ECO:0000313" key="1">
    <source>
        <dbReference type="EMBL" id="KAJ7736558.1"/>
    </source>
</evidence>